<dbReference type="GO" id="GO:0002143">
    <property type="term" value="P:tRNA wobble position uridine thiolation"/>
    <property type="evidence" value="ECO:0007669"/>
    <property type="project" value="InterPro"/>
</dbReference>
<dbReference type="InterPro" id="IPR007215">
    <property type="entry name" value="Sulphur_relay_TusB/DsrH"/>
</dbReference>
<keyword evidence="2 3" id="KW-0819">tRNA processing</keyword>
<dbReference type="Pfam" id="PF04077">
    <property type="entry name" value="DsrH"/>
    <property type="match status" value="1"/>
</dbReference>
<dbReference type="Proteomes" id="UP000029481">
    <property type="component" value="Chromosome"/>
</dbReference>
<dbReference type="KEGG" id="cnt:JT31_14160"/>
<dbReference type="AlphaFoldDB" id="A0A089RGV0"/>
<reference evidence="4 5" key="1">
    <citation type="submission" date="2014-09" db="EMBL/GenBank/DDBJ databases">
        <title>Cedecea neteri SSMD04 Genome Sequencing.</title>
        <authorList>
            <person name="Tan J.-Y."/>
        </authorList>
    </citation>
    <scope>NUCLEOTIDE SEQUENCE [LARGE SCALE GENOMIC DNA]</scope>
    <source>
        <strain evidence="4 5">SSMD04</strain>
    </source>
</reference>
<evidence type="ECO:0000313" key="4">
    <source>
        <dbReference type="EMBL" id="AIR05720.1"/>
    </source>
</evidence>
<dbReference type="PANTHER" id="PTHR37526">
    <property type="entry name" value="PROTEIN TUSB"/>
    <property type="match status" value="1"/>
</dbReference>
<evidence type="ECO:0000256" key="1">
    <source>
        <dbReference type="ARBA" id="ARBA00022490"/>
    </source>
</evidence>
<keyword evidence="1 3" id="KW-0963">Cytoplasm</keyword>
<dbReference type="OrthoDB" id="9795117at2"/>
<evidence type="ECO:0000313" key="5">
    <source>
        <dbReference type="Proteomes" id="UP000029481"/>
    </source>
</evidence>
<dbReference type="HAMAP" id="MF_01564">
    <property type="entry name" value="Thiourid_synth_B"/>
    <property type="match status" value="1"/>
</dbReference>
<dbReference type="GO" id="GO:1990228">
    <property type="term" value="C:sulfurtransferase complex"/>
    <property type="evidence" value="ECO:0007669"/>
    <property type="project" value="TreeGrafter"/>
</dbReference>
<dbReference type="SUPFAM" id="SSF75169">
    <property type="entry name" value="DsrEFH-like"/>
    <property type="match status" value="1"/>
</dbReference>
<dbReference type="RefSeq" id="WP_038478197.1">
    <property type="nucleotide sequence ID" value="NZ_CP009451.1"/>
</dbReference>
<dbReference type="InterPro" id="IPR023526">
    <property type="entry name" value="Sulphur_relay_TusB"/>
</dbReference>
<comment type="subunit">
    <text evidence="3">Heterohexamer, formed by a dimer of trimers. The hexameric TusBCD complex contains 2 copies each of TusB, TusC and TusD. The TusBCD complex interacts with TusE.</text>
</comment>
<organism evidence="4 5">
    <name type="scientific">Cedecea neteri</name>
    <dbReference type="NCBI Taxonomy" id="158822"/>
    <lineage>
        <taxon>Bacteria</taxon>
        <taxon>Pseudomonadati</taxon>
        <taxon>Pseudomonadota</taxon>
        <taxon>Gammaproteobacteria</taxon>
        <taxon>Enterobacterales</taxon>
        <taxon>Enterobacteriaceae</taxon>
        <taxon>Cedecea</taxon>
    </lineage>
</organism>
<comment type="function">
    <text evidence="3">Part of a sulfur-relay system required for 2-thiolation of 5-methylaminomethyl-2-thiouridine (mnm(5)s(2)U) at tRNA wobble positions.</text>
</comment>
<gene>
    <name evidence="3" type="primary">tusB</name>
    <name evidence="4" type="ORF">JT31_14160</name>
</gene>
<sequence>MLHTLRQSPFQCDISEMLRYVQPGDDLLLIEDGVIAALNNSRALELLLSAPITVNVLREDVEARGLAVQISPKIGLVDYTDFVRLVIKHDQQFAW</sequence>
<dbReference type="EMBL" id="CP009451">
    <property type="protein sequence ID" value="AIR05720.1"/>
    <property type="molecule type" value="Genomic_DNA"/>
</dbReference>
<dbReference type="NCBIfam" id="TIGR03011">
    <property type="entry name" value="sulf_tusB_dsrH"/>
    <property type="match status" value="1"/>
</dbReference>
<protein>
    <recommendedName>
        <fullName evidence="3">Protein TusB</fullName>
    </recommendedName>
    <alternativeName>
        <fullName evidence="3">tRNA 2-thiouridine synthesizing protein B</fullName>
    </alternativeName>
</protein>
<dbReference type="InterPro" id="IPR027396">
    <property type="entry name" value="DsrEFH-like"/>
</dbReference>
<name>A0A089RGV0_9ENTR</name>
<proteinExistence type="inferred from homology"/>
<keyword evidence="5" id="KW-1185">Reference proteome</keyword>
<comment type="similarity">
    <text evidence="3">Belongs to the DsrH/TusB family.</text>
</comment>
<accession>A0A089RGV0</accession>
<dbReference type="NCBIfam" id="NF010035">
    <property type="entry name" value="PRK13510.1"/>
    <property type="match status" value="1"/>
</dbReference>
<dbReference type="Gene3D" id="3.40.1260.10">
    <property type="entry name" value="DsrEFH-like"/>
    <property type="match status" value="1"/>
</dbReference>
<evidence type="ECO:0000256" key="3">
    <source>
        <dbReference type="HAMAP-Rule" id="MF_01564"/>
    </source>
</evidence>
<comment type="subcellular location">
    <subcellularLocation>
        <location evidence="3">Cytoplasm</location>
    </subcellularLocation>
</comment>
<dbReference type="PANTHER" id="PTHR37526:SF1">
    <property type="entry name" value="PROTEIN TUSB"/>
    <property type="match status" value="1"/>
</dbReference>
<evidence type="ECO:0000256" key="2">
    <source>
        <dbReference type="ARBA" id="ARBA00022694"/>
    </source>
</evidence>